<keyword evidence="2" id="KW-1185">Reference proteome</keyword>
<dbReference type="PANTHER" id="PTHR33264">
    <property type="entry name" value="EXPRESSED PROTEIN"/>
    <property type="match status" value="1"/>
</dbReference>
<evidence type="ECO:0000313" key="1">
    <source>
        <dbReference type="EMBL" id="CAH9127730.1"/>
    </source>
</evidence>
<organism evidence="1 2">
    <name type="scientific">Cuscuta epithymum</name>
    <dbReference type="NCBI Taxonomy" id="186058"/>
    <lineage>
        <taxon>Eukaryota</taxon>
        <taxon>Viridiplantae</taxon>
        <taxon>Streptophyta</taxon>
        <taxon>Embryophyta</taxon>
        <taxon>Tracheophyta</taxon>
        <taxon>Spermatophyta</taxon>
        <taxon>Magnoliopsida</taxon>
        <taxon>eudicotyledons</taxon>
        <taxon>Gunneridae</taxon>
        <taxon>Pentapetalae</taxon>
        <taxon>asterids</taxon>
        <taxon>lamiids</taxon>
        <taxon>Solanales</taxon>
        <taxon>Convolvulaceae</taxon>
        <taxon>Cuscuteae</taxon>
        <taxon>Cuscuta</taxon>
        <taxon>Cuscuta subgen. Cuscuta</taxon>
    </lineage>
</organism>
<evidence type="ECO:0000313" key="2">
    <source>
        <dbReference type="Proteomes" id="UP001152523"/>
    </source>
</evidence>
<proteinExistence type="predicted"/>
<dbReference type="AlphaFoldDB" id="A0AAV0EWU9"/>
<reference evidence="1" key="1">
    <citation type="submission" date="2022-07" db="EMBL/GenBank/DDBJ databases">
        <authorList>
            <person name="Macas J."/>
            <person name="Novak P."/>
            <person name="Neumann P."/>
        </authorList>
    </citation>
    <scope>NUCLEOTIDE SEQUENCE</scope>
</reference>
<dbReference type="Proteomes" id="UP001152523">
    <property type="component" value="Unassembled WGS sequence"/>
</dbReference>
<dbReference type="EMBL" id="CAMAPF010000948">
    <property type="protein sequence ID" value="CAH9127730.1"/>
    <property type="molecule type" value="Genomic_DNA"/>
</dbReference>
<dbReference type="PANTHER" id="PTHR33264:SF8">
    <property type="entry name" value="EXPRESSED PROTEIN"/>
    <property type="match status" value="1"/>
</dbReference>
<gene>
    <name evidence="1" type="ORF">CEPIT_LOCUS28550</name>
</gene>
<sequence>MTRQIVLSPSFLEKQQTLLAVDPEASSTVRGGGHKRRPSFGEVAGETAADCAAVSCCCPCILVNLVVLAVYKVPTGLCRKALRIRRRRSRLLSTDRWPQRQFSFNDGSELQIYHLSASTPAAAASSLESDKAVIELEKEMWEKFYGAGFWRSFSQRSDITDLSR</sequence>
<protein>
    <submittedName>
        <fullName evidence="1">Uncharacterized protein</fullName>
    </submittedName>
</protein>
<accession>A0AAV0EWU9</accession>
<comment type="caution">
    <text evidence="1">The sequence shown here is derived from an EMBL/GenBank/DDBJ whole genome shotgun (WGS) entry which is preliminary data.</text>
</comment>
<name>A0AAV0EWU9_9ASTE</name>